<keyword evidence="3 8" id="KW-0067">ATP-binding</keyword>
<dbReference type="eggNOG" id="COG0162">
    <property type="taxonomic scope" value="Bacteria"/>
</dbReference>
<dbReference type="GO" id="GO:0003723">
    <property type="term" value="F:RNA binding"/>
    <property type="evidence" value="ECO:0007669"/>
    <property type="project" value="UniProtKB-KW"/>
</dbReference>
<evidence type="ECO:0000256" key="3">
    <source>
        <dbReference type="ARBA" id="ARBA00022840"/>
    </source>
</evidence>
<name>A0A133NSE7_GARVA</name>
<evidence type="ECO:0000256" key="9">
    <source>
        <dbReference type="PROSITE-ProRule" id="PRU00182"/>
    </source>
</evidence>
<dbReference type="EMBL" id="LRQB01000075">
    <property type="protein sequence ID" value="KXA19210.1"/>
    <property type="molecule type" value="Genomic_DNA"/>
</dbReference>
<dbReference type="GO" id="GO:0004831">
    <property type="term" value="F:tyrosine-tRNA ligase activity"/>
    <property type="evidence" value="ECO:0007669"/>
    <property type="project" value="UniProtKB-UniRule"/>
</dbReference>
<evidence type="ECO:0000256" key="2">
    <source>
        <dbReference type="ARBA" id="ARBA00022741"/>
    </source>
</evidence>
<comment type="function">
    <text evidence="8">Catalyzes the attachment of tyrosine to tRNA(Tyr) in a two-step reaction: tyrosine is first activated by ATP to form Tyr-AMP and then transferred to the acceptor end of tRNA(Tyr).</text>
</comment>
<feature type="binding site" evidence="8">
    <location>
        <position position="72"/>
    </location>
    <ligand>
        <name>L-tyrosine</name>
        <dbReference type="ChEBI" id="CHEBI:58315"/>
    </ligand>
</feature>
<evidence type="ECO:0000259" key="10">
    <source>
        <dbReference type="Pfam" id="PF22421"/>
    </source>
</evidence>
<dbReference type="CDD" id="cd00165">
    <property type="entry name" value="S4"/>
    <property type="match status" value="1"/>
</dbReference>
<keyword evidence="2 8" id="KW-0547">Nucleotide-binding</keyword>
<feature type="binding site" evidence="8">
    <location>
        <position position="211"/>
    </location>
    <ligand>
        <name>L-tyrosine</name>
        <dbReference type="ChEBI" id="CHEBI:58315"/>
    </ligand>
</feature>
<accession>A0A133NSE7</accession>
<feature type="short sequence motif" description="'KMSKS' region" evidence="8">
    <location>
        <begin position="267"/>
        <end position="271"/>
    </location>
</feature>
<comment type="similarity">
    <text evidence="8">Belongs to the class-I aminoacyl-tRNA synthetase family. TyrS type 1 subfamily.</text>
</comment>
<dbReference type="PANTHER" id="PTHR11766:SF0">
    <property type="entry name" value="TYROSINE--TRNA LIGASE, MITOCHONDRIAL"/>
    <property type="match status" value="1"/>
</dbReference>
<feature type="domain" description="Tyrosine--tRNA ligase SYY-like C-terminal" evidence="10">
    <location>
        <begin position="394"/>
        <end position="457"/>
    </location>
</feature>
<dbReference type="InterPro" id="IPR024107">
    <property type="entry name" value="Tyr-tRNA-ligase_bac_1"/>
</dbReference>
<dbReference type="InterPro" id="IPR054608">
    <property type="entry name" value="SYY-like_C"/>
</dbReference>
<keyword evidence="4 9" id="KW-0694">RNA-binding</keyword>
<dbReference type="PANTHER" id="PTHR11766">
    <property type="entry name" value="TYROSYL-TRNA SYNTHETASE"/>
    <property type="match status" value="1"/>
</dbReference>
<dbReference type="PATRIC" id="fig|2702.100.peg.1181"/>
<dbReference type="GO" id="GO:0005829">
    <property type="term" value="C:cytosol"/>
    <property type="evidence" value="ECO:0007669"/>
    <property type="project" value="TreeGrafter"/>
</dbReference>
<dbReference type="Gene3D" id="1.10.240.10">
    <property type="entry name" value="Tyrosyl-Transfer RNA Synthetase"/>
    <property type="match status" value="1"/>
</dbReference>
<dbReference type="InterPro" id="IPR014729">
    <property type="entry name" value="Rossmann-like_a/b/a_fold"/>
</dbReference>
<reference evidence="11 12" key="1">
    <citation type="submission" date="2016-01" db="EMBL/GenBank/DDBJ databases">
        <authorList>
            <person name="Oliw E.H."/>
        </authorList>
    </citation>
    <scope>NUCLEOTIDE SEQUENCE [LARGE SCALE GENOMIC DNA]</scope>
    <source>
        <strain evidence="11 12">PSS_7772B</strain>
    </source>
</reference>
<organism evidence="11 12">
    <name type="scientific">Gardnerella vaginalis</name>
    <dbReference type="NCBI Taxonomy" id="2702"/>
    <lineage>
        <taxon>Bacteria</taxon>
        <taxon>Bacillati</taxon>
        <taxon>Actinomycetota</taxon>
        <taxon>Actinomycetes</taxon>
        <taxon>Bifidobacteriales</taxon>
        <taxon>Bifidobacteriaceae</taxon>
        <taxon>Gardnerella</taxon>
    </lineage>
</organism>
<sequence length="465" mass="51715">MLQKLKSLWTHVAPDIFGNFCTKEIRMAQVRNYKEAGFTSLFEELKWRGLISQSTDEQQLAQALDGEPLTYYCGYDPTAASLHIGNLVQLINMRHLQAAGHHPIALVGGATGLIGDPRQSGERTLNSKDIVAGWAERLRKQIGRILPLDGDNPVRFVSNYDWVSKMSAIDFLRDVGKNFRVGTMLAKDIVARRLNSDEGISFAEFSYQVLQGNDFLYLFDNYNVTLQLGGSDQWGNLTSGMDLIRKVRGASVNVFTSPIITDNQGRKFGKSEGNAMWLDPSMLSPYRFYQFWFNQPDDEVVKLLKVFTFLPKDEIERLAQQIQDDPGSREAQRVLAWEVTSFVHGEDVTNQAIAASSALFGKGDLTEIDEQTLEAALDGVKVKAEDGSLEFAKSSNGTRVVEAAVAAGLFHTISEARRAIEAGGLYVNNERVSSVDDVLDDHAFLHNRFALLRRGKKAIGAVERA</sequence>
<comment type="caution">
    <text evidence="11">The sequence shown here is derived from an EMBL/GenBank/DDBJ whole genome shotgun (WGS) entry which is preliminary data.</text>
</comment>
<evidence type="ECO:0000256" key="7">
    <source>
        <dbReference type="ARBA" id="ARBA00048248"/>
    </source>
</evidence>
<dbReference type="GO" id="GO:0005524">
    <property type="term" value="F:ATP binding"/>
    <property type="evidence" value="ECO:0007669"/>
    <property type="project" value="UniProtKB-UniRule"/>
</dbReference>
<dbReference type="SUPFAM" id="SSF52374">
    <property type="entry name" value="Nucleotidylyl transferase"/>
    <property type="match status" value="1"/>
</dbReference>
<dbReference type="EC" id="6.1.1.1" evidence="8"/>
<dbReference type="InterPro" id="IPR001412">
    <property type="entry name" value="aa-tRNA-synth_I_CS"/>
</dbReference>
<dbReference type="InterPro" id="IPR002307">
    <property type="entry name" value="Tyr-tRNA-ligase"/>
</dbReference>
<dbReference type="GO" id="GO:0006437">
    <property type="term" value="P:tyrosyl-tRNA aminoacylation"/>
    <property type="evidence" value="ECO:0007669"/>
    <property type="project" value="UniProtKB-UniRule"/>
</dbReference>
<feature type="binding site" evidence="8">
    <location>
        <position position="207"/>
    </location>
    <ligand>
        <name>L-tyrosine</name>
        <dbReference type="ChEBI" id="CHEBI:58315"/>
    </ligand>
</feature>
<dbReference type="SUPFAM" id="SSF55174">
    <property type="entry name" value="Alpha-L RNA-binding motif"/>
    <property type="match status" value="1"/>
</dbReference>
<evidence type="ECO:0000256" key="5">
    <source>
        <dbReference type="ARBA" id="ARBA00022917"/>
    </source>
</evidence>
<dbReference type="NCBIfam" id="TIGR00234">
    <property type="entry name" value="tyrS"/>
    <property type="match status" value="1"/>
</dbReference>
<dbReference type="PRINTS" id="PR01040">
    <property type="entry name" value="TRNASYNTHTYR"/>
</dbReference>
<dbReference type="Proteomes" id="UP000070687">
    <property type="component" value="Unassembled WGS sequence"/>
</dbReference>
<keyword evidence="8" id="KW-0963">Cytoplasm</keyword>
<dbReference type="Gene3D" id="3.10.290.10">
    <property type="entry name" value="RNA-binding S4 domain"/>
    <property type="match status" value="1"/>
</dbReference>
<dbReference type="HAMAP" id="MF_02006">
    <property type="entry name" value="Tyr_tRNA_synth_type1"/>
    <property type="match status" value="1"/>
</dbReference>
<comment type="subcellular location">
    <subcellularLocation>
        <location evidence="8">Cytoplasm</location>
    </subcellularLocation>
</comment>
<feature type="short sequence motif" description="'HIGH' region" evidence="8">
    <location>
        <begin position="77"/>
        <end position="86"/>
    </location>
</feature>
<evidence type="ECO:0000313" key="12">
    <source>
        <dbReference type="Proteomes" id="UP000070687"/>
    </source>
</evidence>
<dbReference type="CDD" id="cd00805">
    <property type="entry name" value="TyrRS_core"/>
    <property type="match status" value="1"/>
</dbReference>
<dbReference type="AlphaFoldDB" id="A0A133NSE7"/>
<comment type="catalytic activity">
    <reaction evidence="7 8">
        <text>tRNA(Tyr) + L-tyrosine + ATP = L-tyrosyl-tRNA(Tyr) + AMP + diphosphate + H(+)</text>
        <dbReference type="Rhea" id="RHEA:10220"/>
        <dbReference type="Rhea" id="RHEA-COMP:9706"/>
        <dbReference type="Rhea" id="RHEA-COMP:9707"/>
        <dbReference type="ChEBI" id="CHEBI:15378"/>
        <dbReference type="ChEBI" id="CHEBI:30616"/>
        <dbReference type="ChEBI" id="CHEBI:33019"/>
        <dbReference type="ChEBI" id="CHEBI:58315"/>
        <dbReference type="ChEBI" id="CHEBI:78442"/>
        <dbReference type="ChEBI" id="CHEBI:78536"/>
        <dbReference type="ChEBI" id="CHEBI:456215"/>
        <dbReference type="EC" id="6.1.1.1"/>
    </reaction>
</comment>
<proteinExistence type="inferred from homology"/>
<gene>
    <name evidence="8" type="primary">tyrS</name>
    <name evidence="11" type="ORF">HMPREF3208_01196</name>
</gene>
<dbReference type="InterPro" id="IPR036986">
    <property type="entry name" value="S4_RNA-bd_sf"/>
</dbReference>
<dbReference type="Pfam" id="PF22421">
    <property type="entry name" value="SYY_C-terminal"/>
    <property type="match status" value="1"/>
</dbReference>
<feature type="binding site" evidence="8">
    <location>
        <position position="270"/>
    </location>
    <ligand>
        <name>ATP</name>
        <dbReference type="ChEBI" id="CHEBI:30616"/>
    </ligand>
</feature>
<evidence type="ECO:0000256" key="8">
    <source>
        <dbReference type="HAMAP-Rule" id="MF_02006"/>
    </source>
</evidence>
<evidence type="ECO:0000256" key="1">
    <source>
        <dbReference type="ARBA" id="ARBA00022598"/>
    </source>
</evidence>
<evidence type="ECO:0000256" key="4">
    <source>
        <dbReference type="ARBA" id="ARBA00022884"/>
    </source>
</evidence>
<dbReference type="PROSITE" id="PS50889">
    <property type="entry name" value="S4"/>
    <property type="match status" value="1"/>
</dbReference>
<protein>
    <recommendedName>
        <fullName evidence="8">Tyrosine--tRNA ligase</fullName>
        <ecNumber evidence="8">6.1.1.1</ecNumber>
    </recommendedName>
    <alternativeName>
        <fullName evidence="8">Tyrosyl-tRNA synthetase</fullName>
        <shortName evidence="8">TyrRS</shortName>
    </alternativeName>
</protein>
<comment type="subunit">
    <text evidence="8">Homodimer.</text>
</comment>
<keyword evidence="1 8" id="KW-0436">Ligase</keyword>
<keyword evidence="5 8" id="KW-0648">Protein biosynthesis</keyword>
<dbReference type="Pfam" id="PF00579">
    <property type="entry name" value="tRNA-synt_1b"/>
    <property type="match status" value="1"/>
</dbReference>
<dbReference type="InterPro" id="IPR024088">
    <property type="entry name" value="Tyr-tRNA-ligase_bac-type"/>
</dbReference>
<dbReference type="FunFam" id="1.10.240.10:FF:000001">
    <property type="entry name" value="Tyrosine--tRNA ligase"/>
    <property type="match status" value="1"/>
</dbReference>
<evidence type="ECO:0000313" key="11">
    <source>
        <dbReference type="EMBL" id="KXA19210.1"/>
    </source>
</evidence>
<dbReference type="InterPro" id="IPR002305">
    <property type="entry name" value="aa-tRNA-synth_Ic"/>
</dbReference>
<evidence type="ECO:0000256" key="6">
    <source>
        <dbReference type="ARBA" id="ARBA00023146"/>
    </source>
</evidence>
<dbReference type="PROSITE" id="PS00178">
    <property type="entry name" value="AA_TRNA_LIGASE_I"/>
    <property type="match status" value="1"/>
</dbReference>
<keyword evidence="6 8" id="KW-0030">Aminoacyl-tRNA synthetase</keyword>
<dbReference type="Gene3D" id="3.40.50.620">
    <property type="entry name" value="HUPs"/>
    <property type="match status" value="1"/>
</dbReference>